<evidence type="ECO:0000256" key="2">
    <source>
        <dbReference type="ARBA" id="ARBA00008558"/>
    </source>
</evidence>
<proteinExistence type="inferred from homology"/>
<protein>
    <recommendedName>
        <fullName evidence="4">Cellobiose 2-epimerase</fullName>
        <shortName evidence="4">CE</shortName>
        <ecNumber evidence="4">5.1.3.11</ecNumber>
    </recommendedName>
</protein>
<dbReference type="OrthoDB" id="5141876at2"/>
<comment type="caution">
    <text evidence="5">The sequence shown here is derived from an EMBL/GenBank/DDBJ whole genome shotgun (WGS) entry which is preliminary data.</text>
</comment>
<comment type="function">
    <text evidence="4">Catalyzes the reversible epimerization of cellobiose to 4-O-beta-D-glucopyranosyl-D-mannose (Glc-Man).</text>
</comment>
<dbReference type="HAMAP" id="MF_00929">
    <property type="entry name" value="Cellobiose_2_epim"/>
    <property type="match status" value="1"/>
</dbReference>
<keyword evidence="3 4" id="KW-0413">Isomerase</keyword>
<evidence type="ECO:0000256" key="4">
    <source>
        <dbReference type="HAMAP-Rule" id="MF_00929"/>
    </source>
</evidence>
<organism evidence="5 6">
    <name type="scientific">Dyadobacter frigoris</name>
    <dbReference type="NCBI Taxonomy" id="2576211"/>
    <lineage>
        <taxon>Bacteria</taxon>
        <taxon>Pseudomonadati</taxon>
        <taxon>Bacteroidota</taxon>
        <taxon>Cytophagia</taxon>
        <taxon>Cytophagales</taxon>
        <taxon>Spirosomataceae</taxon>
        <taxon>Dyadobacter</taxon>
    </lineage>
</organism>
<dbReference type="AlphaFoldDB" id="A0A4U6DD89"/>
<dbReference type="InterPro" id="IPR010819">
    <property type="entry name" value="AGE/CE"/>
</dbReference>
<evidence type="ECO:0000313" key="6">
    <source>
        <dbReference type="Proteomes" id="UP000304900"/>
    </source>
</evidence>
<gene>
    <name evidence="5" type="ORF">FDK13_03435</name>
</gene>
<dbReference type="InterPro" id="IPR028584">
    <property type="entry name" value="Cellobiose_2_epim"/>
</dbReference>
<comment type="catalytic activity">
    <reaction evidence="1 4">
        <text>D-cellobiose = beta-D-glucosyl-(1-&gt;4)-D-mannopyranose</text>
        <dbReference type="Rhea" id="RHEA:23384"/>
        <dbReference type="ChEBI" id="CHEBI:17057"/>
        <dbReference type="ChEBI" id="CHEBI:47931"/>
        <dbReference type="EC" id="5.1.3.11"/>
    </reaction>
</comment>
<dbReference type="EC" id="5.1.3.11" evidence="4"/>
<dbReference type="PANTHER" id="PTHR15108">
    <property type="entry name" value="N-ACYLGLUCOSAMINE-2-EPIMERASE"/>
    <property type="match status" value="1"/>
</dbReference>
<reference evidence="5 6" key="1">
    <citation type="submission" date="2019-05" db="EMBL/GenBank/DDBJ databases">
        <title>Dyadobacter AR-3-8 sp. nov., isolated from arctic soil.</title>
        <authorList>
            <person name="Chaudhary D.K."/>
        </authorList>
    </citation>
    <scope>NUCLEOTIDE SEQUENCE [LARGE SCALE GENOMIC DNA]</scope>
    <source>
        <strain evidence="5 6">AR-3-8</strain>
    </source>
</reference>
<dbReference type="GO" id="GO:0047736">
    <property type="term" value="F:cellobiose epimerase activity"/>
    <property type="evidence" value="ECO:0007669"/>
    <property type="project" value="UniProtKB-UniRule"/>
</dbReference>
<keyword evidence="6" id="KW-1185">Reference proteome</keyword>
<dbReference type="EMBL" id="SZVO01000001">
    <property type="protein sequence ID" value="TKT94278.1"/>
    <property type="molecule type" value="Genomic_DNA"/>
</dbReference>
<dbReference type="Proteomes" id="UP000304900">
    <property type="component" value="Unassembled WGS sequence"/>
</dbReference>
<name>A0A4U6DD89_9BACT</name>
<accession>A0A4U6DD89</accession>
<dbReference type="Gene3D" id="1.50.10.10">
    <property type="match status" value="1"/>
</dbReference>
<dbReference type="RefSeq" id="WP_137338566.1">
    <property type="nucleotide sequence ID" value="NZ_BSQH01000024.1"/>
</dbReference>
<dbReference type="GO" id="GO:0005975">
    <property type="term" value="P:carbohydrate metabolic process"/>
    <property type="evidence" value="ECO:0007669"/>
    <property type="project" value="InterPro"/>
</dbReference>
<dbReference type="Pfam" id="PF07221">
    <property type="entry name" value="GlcNAc_2-epim"/>
    <property type="match status" value="1"/>
</dbReference>
<dbReference type="SUPFAM" id="SSF48208">
    <property type="entry name" value="Six-hairpin glycosidases"/>
    <property type="match status" value="1"/>
</dbReference>
<evidence type="ECO:0000256" key="1">
    <source>
        <dbReference type="ARBA" id="ARBA00001470"/>
    </source>
</evidence>
<sequence>MLEKLTQFKSEIGSELHSILDFWVNNSIDIQQGGFVGKIDNDGNVHPDAEKGCVLNARILWTFSAAFNKFQNPVHYSLAERAYNYIQNHFRDRENGGVYWSVDASGKPLNTRKQIYGLAFTIYGLSEFYQNNKKQEVLDFTIELFELIEKHSYDHENGGYREAFRADWQPMEDLRLSEKDRNDPKTMNTHLHIIEAYVNLYRVWPEKRVADRIKHLLEIFEKHIIDPDSFHLQLFFSDAWKSQSKAISYGHDIEATWLLQEAAEILDDEFLLDKWKEIAIKMSDAAAKGFMPDGSLIHEYDLSTHHPDTHREWWVSAEGMVGYLNAYQISDDESYLKKVFDLWSFIQKHLLDKKNGEWFWGVYDDYSKMNEDKIGFWKCPYHNARACMEILRRII</sequence>
<evidence type="ECO:0000313" key="5">
    <source>
        <dbReference type="EMBL" id="TKT94278.1"/>
    </source>
</evidence>
<evidence type="ECO:0000256" key="3">
    <source>
        <dbReference type="ARBA" id="ARBA00023235"/>
    </source>
</evidence>
<dbReference type="InterPro" id="IPR012341">
    <property type="entry name" value="6hp_glycosidase-like_sf"/>
</dbReference>
<dbReference type="InterPro" id="IPR008928">
    <property type="entry name" value="6-hairpin_glycosidase_sf"/>
</dbReference>
<comment type="similarity">
    <text evidence="4">Belongs to the cellobiose 2-epimerase family.</text>
</comment>
<comment type="similarity">
    <text evidence="2">Belongs to the N-acylglucosamine 2-epimerase family.</text>
</comment>